<dbReference type="NCBIfam" id="NF041539">
    <property type="entry name" value="choice_anch_R"/>
    <property type="match status" value="1"/>
</dbReference>
<dbReference type="EMBL" id="JAGQKX010000032">
    <property type="protein sequence ID" value="MCA9390110.1"/>
    <property type="molecule type" value="Genomic_DNA"/>
</dbReference>
<proteinExistence type="predicted"/>
<evidence type="ECO:0000313" key="2">
    <source>
        <dbReference type="Proteomes" id="UP000701698"/>
    </source>
</evidence>
<comment type="caution">
    <text evidence="1">The sequence shown here is derived from an EMBL/GenBank/DDBJ whole genome shotgun (WGS) entry which is preliminary data.</text>
</comment>
<evidence type="ECO:0000313" key="1">
    <source>
        <dbReference type="EMBL" id="MCA9390110.1"/>
    </source>
</evidence>
<dbReference type="AlphaFoldDB" id="A0A955LGE3"/>
<organism evidence="1 2">
    <name type="scientific">candidate division WWE3 bacterium</name>
    <dbReference type="NCBI Taxonomy" id="2053526"/>
    <lineage>
        <taxon>Bacteria</taxon>
        <taxon>Katanobacteria</taxon>
    </lineage>
</organism>
<dbReference type="Proteomes" id="UP000701698">
    <property type="component" value="Unassembled WGS sequence"/>
</dbReference>
<accession>A0A955LGE3</accession>
<reference evidence="1" key="1">
    <citation type="submission" date="2020-04" db="EMBL/GenBank/DDBJ databases">
        <authorList>
            <person name="Zhang T."/>
        </authorList>
    </citation>
    <scope>NUCLEOTIDE SEQUENCE</scope>
    <source>
        <strain evidence="1">HKST-UBA01</strain>
    </source>
</reference>
<sequence>MNQSNQMMLTSNDGAVLVLVAILLAVSIVLTGYLWERVANFVNSENQAHLDEEILAITEAGLDKAIWSLNANDAYAGETSTSFGDGQFTISVVSIDSNTRQITATGYIPDSVDPIAQKTISIEALKSSSTVNFSYAMQSAAGGITMYNNAGVNGDVYSNGSIYASNNAFVNGDVWIAGGSSAPTINQSHETNNGSYQFGHSSQYRDIAQSFVPTTTGTINEVEVYLRKQSNPSNLTLRIAPDDGGQPDDSDIASGTLQSSWVTSSLSWISVDLTSTPTLNAGQTYWIILDGGNNSSRYYYWGSDSAQGYANGQAMRSSNWNNQNWSSINRDLNFRVYMGGTSGNEFDGAPNVHVYGDLHANHIQDVTISGDAYYQSINNASATNYYPGSTDPSELDLPISDADVQQWKDDAENGGTHSGDYTACPSTIGPMKITGNLILGNNCTLTVTGTLWIEGNMTSGNTVTINLDSGYGANGGIIIVDGDITPGNTLDINGSGQSDSYVMLISTNATSTAISTNNNLTVEGILYAMNGTLDMRNNVIANEVVAQELILQDNVVINYNQGLTNATFSSSASGSGWAMRDGTWQQQ</sequence>
<gene>
    <name evidence="1" type="ORF">KC571_01795</name>
</gene>
<reference evidence="1" key="2">
    <citation type="journal article" date="2021" name="Microbiome">
        <title>Successional dynamics and alternative stable states in a saline activated sludge microbial community over 9 years.</title>
        <authorList>
            <person name="Wang Y."/>
            <person name="Ye J."/>
            <person name="Ju F."/>
            <person name="Liu L."/>
            <person name="Boyd J.A."/>
            <person name="Deng Y."/>
            <person name="Parks D.H."/>
            <person name="Jiang X."/>
            <person name="Yin X."/>
            <person name="Woodcroft B.J."/>
            <person name="Tyson G.W."/>
            <person name="Hugenholtz P."/>
            <person name="Polz M.F."/>
            <person name="Zhang T."/>
        </authorList>
    </citation>
    <scope>NUCLEOTIDE SEQUENCE</scope>
    <source>
        <strain evidence="1">HKST-UBA01</strain>
    </source>
</reference>
<name>A0A955LGE3_UNCKA</name>
<protein>
    <submittedName>
        <fullName evidence="1">Uncharacterized protein</fullName>
    </submittedName>
</protein>